<accession>A0A8S5SG13</accession>
<dbReference type="PANTHER" id="PTHR43432:SF4">
    <property type="entry name" value="RADICAL SAM CORE DOMAIN-CONTAINING PROTEIN"/>
    <property type="match status" value="1"/>
</dbReference>
<protein>
    <submittedName>
        <fullName evidence="4">DNA repair photolyase</fullName>
    </submittedName>
</protein>
<dbReference type="GO" id="GO:0046872">
    <property type="term" value="F:metal ion binding"/>
    <property type="evidence" value="ECO:0007669"/>
    <property type="project" value="UniProtKB-KW"/>
</dbReference>
<dbReference type="PANTHER" id="PTHR43432">
    <property type="entry name" value="SLR0285 PROTEIN"/>
    <property type="match status" value="1"/>
</dbReference>
<sequence length="435" mass="50571">MNKISETYQSPRWTGEIADCSLPVTFDTYSNCSFGCVYCFSQYQRGIGASKEAYLNKDVKCINVEKCKKIFSGEDTKSQFYKYIKDRRPIQYGGLSDQFDGYEKKYGKTYEMLKYLKSINYPICFSTKSAWVFNDPKYQELFKGADNWNVKFSIITLDEEDARKIEVGVPSPRKRLEAMKKYTELSKGGATLRLRPFIVGVSDKTYLDLIREAKKAGATAVTTEFFCLEMRSIKQAKEHYGVISECAGFDIVDFYRKHSNGSGYLRLNRKVKAKYIQKMKELCDELGMRFYVSDAHFKECSNNCCCCALDKNWDYSRGNFSGALQIAKKHGRVHWKDIEKDMYFLDFQFNKAIGFNTNSSENRAKFKGMTMKDYLHYLWNSPKAGQSPYKIFEKVLKPVGFDENNDIIYEYDNSVTFLKRTEEITELETEESRHV</sequence>
<dbReference type="GO" id="GO:0003824">
    <property type="term" value="F:catalytic activity"/>
    <property type="evidence" value="ECO:0007669"/>
    <property type="project" value="InterPro"/>
</dbReference>
<dbReference type="InterPro" id="IPR007197">
    <property type="entry name" value="rSAM"/>
</dbReference>
<evidence type="ECO:0000256" key="2">
    <source>
        <dbReference type="ARBA" id="ARBA00023004"/>
    </source>
</evidence>
<keyword evidence="2" id="KW-0408">Iron</keyword>
<evidence type="ECO:0000256" key="3">
    <source>
        <dbReference type="ARBA" id="ARBA00023014"/>
    </source>
</evidence>
<keyword evidence="1" id="KW-0479">Metal-binding</keyword>
<dbReference type="InterPro" id="IPR040086">
    <property type="entry name" value="MJ0683-like"/>
</dbReference>
<reference evidence="4" key="1">
    <citation type="journal article" date="2021" name="Proc. Natl. Acad. Sci. U.S.A.">
        <title>A Catalog of Tens of Thousands of Viruses from Human Metagenomes Reveals Hidden Associations with Chronic Diseases.</title>
        <authorList>
            <person name="Tisza M.J."/>
            <person name="Buck C.B."/>
        </authorList>
    </citation>
    <scope>NUCLEOTIDE SEQUENCE</scope>
    <source>
        <strain evidence="4">CtxvK3</strain>
    </source>
</reference>
<dbReference type="GO" id="GO:0051536">
    <property type="term" value="F:iron-sulfur cluster binding"/>
    <property type="evidence" value="ECO:0007669"/>
    <property type="project" value="UniProtKB-KW"/>
</dbReference>
<keyword evidence="3" id="KW-0411">Iron-sulfur</keyword>
<evidence type="ECO:0000313" key="4">
    <source>
        <dbReference type="EMBL" id="DAF49925.1"/>
    </source>
</evidence>
<dbReference type="EMBL" id="BK032591">
    <property type="protein sequence ID" value="DAF49925.1"/>
    <property type="molecule type" value="Genomic_DNA"/>
</dbReference>
<dbReference type="SFLD" id="SFLDS00029">
    <property type="entry name" value="Radical_SAM"/>
    <property type="match status" value="1"/>
</dbReference>
<dbReference type="SFLD" id="SFLDG01084">
    <property type="entry name" value="Uncharacterised_Radical_SAM_Su"/>
    <property type="match status" value="1"/>
</dbReference>
<organism evidence="4">
    <name type="scientific">Siphoviridae sp. ctxvK3</name>
    <dbReference type="NCBI Taxonomy" id="2827975"/>
    <lineage>
        <taxon>Viruses</taxon>
        <taxon>Duplodnaviria</taxon>
        <taxon>Heunggongvirae</taxon>
        <taxon>Uroviricota</taxon>
        <taxon>Caudoviricetes</taxon>
    </lineage>
</organism>
<evidence type="ECO:0000256" key="1">
    <source>
        <dbReference type="ARBA" id="ARBA00022723"/>
    </source>
</evidence>
<name>A0A8S5SG13_9CAUD</name>
<dbReference type="Gene3D" id="3.80.30.30">
    <property type="match status" value="1"/>
</dbReference>
<proteinExistence type="predicted"/>